<keyword evidence="1" id="KW-0408">Iron</keyword>
<dbReference type="EMBL" id="MU155335">
    <property type="protein sequence ID" value="KAF9475374.1"/>
    <property type="molecule type" value="Genomic_DNA"/>
</dbReference>
<evidence type="ECO:0000259" key="3">
    <source>
        <dbReference type="PROSITE" id="PS51471"/>
    </source>
</evidence>
<feature type="region of interest" description="Disordered" evidence="2">
    <location>
        <begin position="80"/>
        <end position="123"/>
    </location>
</feature>
<protein>
    <submittedName>
        <fullName evidence="4">Thymine dioxygenase</fullName>
    </submittedName>
</protein>
<dbReference type="InterPro" id="IPR044861">
    <property type="entry name" value="IPNS-like_FE2OG_OXY"/>
</dbReference>
<dbReference type="InterPro" id="IPR027443">
    <property type="entry name" value="IPNS-like_sf"/>
</dbReference>
<dbReference type="GO" id="GO:0051213">
    <property type="term" value="F:dioxygenase activity"/>
    <property type="evidence" value="ECO:0007669"/>
    <property type="project" value="UniProtKB-KW"/>
</dbReference>
<evidence type="ECO:0000313" key="5">
    <source>
        <dbReference type="Proteomes" id="UP000807469"/>
    </source>
</evidence>
<proteinExistence type="inferred from homology"/>
<keyword evidence="1" id="KW-0560">Oxidoreductase</keyword>
<feature type="domain" description="Fe2OG dioxygenase" evidence="3">
    <location>
        <begin position="196"/>
        <end position="311"/>
    </location>
</feature>
<dbReference type="OrthoDB" id="288590at2759"/>
<dbReference type="InterPro" id="IPR005123">
    <property type="entry name" value="Oxoglu/Fe-dep_dioxygenase_dom"/>
</dbReference>
<dbReference type="InterPro" id="IPR026992">
    <property type="entry name" value="DIOX_N"/>
</dbReference>
<dbReference type="Pfam" id="PF14226">
    <property type="entry name" value="DIOX_N"/>
    <property type="match status" value="1"/>
</dbReference>
<evidence type="ECO:0000256" key="1">
    <source>
        <dbReference type="RuleBase" id="RU003682"/>
    </source>
</evidence>
<dbReference type="Proteomes" id="UP000807469">
    <property type="component" value="Unassembled WGS sequence"/>
</dbReference>
<organism evidence="4 5">
    <name type="scientific">Pholiota conissans</name>
    <dbReference type="NCBI Taxonomy" id="109636"/>
    <lineage>
        <taxon>Eukaryota</taxon>
        <taxon>Fungi</taxon>
        <taxon>Dikarya</taxon>
        <taxon>Basidiomycota</taxon>
        <taxon>Agaricomycotina</taxon>
        <taxon>Agaricomycetes</taxon>
        <taxon>Agaricomycetidae</taxon>
        <taxon>Agaricales</taxon>
        <taxon>Agaricineae</taxon>
        <taxon>Strophariaceae</taxon>
        <taxon>Pholiota</taxon>
    </lineage>
</organism>
<keyword evidence="5" id="KW-1185">Reference proteome</keyword>
<dbReference type="InterPro" id="IPR050231">
    <property type="entry name" value="Iron_ascorbate_oxido_reductase"/>
</dbReference>
<dbReference type="SUPFAM" id="SSF51197">
    <property type="entry name" value="Clavaminate synthase-like"/>
    <property type="match status" value="1"/>
</dbReference>
<dbReference type="Gene3D" id="2.60.120.330">
    <property type="entry name" value="B-lactam Antibiotic, Isopenicillin N Synthase, Chain"/>
    <property type="match status" value="1"/>
</dbReference>
<keyword evidence="4" id="KW-0223">Dioxygenase</keyword>
<dbReference type="GO" id="GO:0046872">
    <property type="term" value="F:metal ion binding"/>
    <property type="evidence" value="ECO:0007669"/>
    <property type="project" value="UniProtKB-KW"/>
</dbReference>
<evidence type="ECO:0000313" key="4">
    <source>
        <dbReference type="EMBL" id="KAF9475374.1"/>
    </source>
</evidence>
<dbReference type="PROSITE" id="PS51471">
    <property type="entry name" value="FE2OG_OXY"/>
    <property type="match status" value="1"/>
</dbReference>
<dbReference type="PANTHER" id="PTHR47990">
    <property type="entry name" value="2-OXOGLUTARATE (2OG) AND FE(II)-DEPENDENT OXYGENASE SUPERFAMILY PROTEIN-RELATED"/>
    <property type="match status" value="1"/>
</dbReference>
<dbReference type="AlphaFoldDB" id="A0A9P6CWL9"/>
<gene>
    <name evidence="4" type="ORF">BDN70DRAFT_841046</name>
</gene>
<sequence length="350" mass="38777">MNTGNKHILDHGTVKVVDFGPFLDGSDREGVADAVLESFKTIGFVYLANHGLPHDKISSMFEWSKKLFDLPLEIKQLAPHPESGAHHRGYSAPGREAVKKRTHADREGSGPASGNGAAETASDNVRRDIKENFECGREDFEDMPNIWYPDGILPGFKEACLEFYWILDKMEREILKALALSFKLPDGYFLNFHANSENQLRLLHYPSVLADVLEDKEASRIPAHSDYGTITLLLQDDIGGLEVEDAHNPGTYASVPPIPDTLLVNAGDFLMRWSNDTIKSTVHRVRAPPSVDSKSGKVIPSRYSIPYFCGADSSTVVDCIPSTWSEDRPKLYPPTSAGEYIKARLAANYA</sequence>
<name>A0A9P6CWL9_9AGAR</name>
<feature type="compositionally biased region" description="Basic and acidic residues" evidence="2">
    <location>
        <begin position="96"/>
        <end position="108"/>
    </location>
</feature>
<keyword evidence="1" id="KW-0479">Metal-binding</keyword>
<comment type="similarity">
    <text evidence="1">Belongs to the iron/ascorbate-dependent oxidoreductase family.</text>
</comment>
<accession>A0A9P6CWL9</accession>
<dbReference type="Pfam" id="PF03171">
    <property type="entry name" value="2OG-FeII_Oxy"/>
    <property type="match status" value="1"/>
</dbReference>
<reference evidence="4" key="1">
    <citation type="submission" date="2020-11" db="EMBL/GenBank/DDBJ databases">
        <authorList>
            <consortium name="DOE Joint Genome Institute"/>
            <person name="Ahrendt S."/>
            <person name="Riley R."/>
            <person name="Andreopoulos W."/>
            <person name="Labutti K."/>
            <person name="Pangilinan J."/>
            <person name="Ruiz-Duenas F.J."/>
            <person name="Barrasa J.M."/>
            <person name="Sanchez-Garcia M."/>
            <person name="Camarero S."/>
            <person name="Miyauchi S."/>
            <person name="Serrano A."/>
            <person name="Linde D."/>
            <person name="Babiker R."/>
            <person name="Drula E."/>
            <person name="Ayuso-Fernandez I."/>
            <person name="Pacheco R."/>
            <person name="Padilla G."/>
            <person name="Ferreira P."/>
            <person name="Barriuso J."/>
            <person name="Kellner H."/>
            <person name="Castanera R."/>
            <person name="Alfaro M."/>
            <person name="Ramirez L."/>
            <person name="Pisabarro A.G."/>
            <person name="Kuo A."/>
            <person name="Tritt A."/>
            <person name="Lipzen A."/>
            <person name="He G."/>
            <person name="Yan M."/>
            <person name="Ng V."/>
            <person name="Cullen D."/>
            <person name="Martin F."/>
            <person name="Rosso M.-N."/>
            <person name="Henrissat B."/>
            <person name="Hibbett D."/>
            <person name="Martinez A.T."/>
            <person name="Grigoriev I.V."/>
        </authorList>
    </citation>
    <scope>NUCLEOTIDE SEQUENCE</scope>
    <source>
        <strain evidence="4">CIRM-BRFM 674</strain>
    </source>
</reference>
<comment type="caution">
    <text evidence="4">The sequence shown here is derived from an EMBL/GenBank/DDBJ whole genome shotgun (WGS) entry which is preliminary data.</text>
</comment>
<evidence type="ECO:0000256" key="2">
    <source>
        <dbReference type="SAM" id="MobiDB-lite"/>
    </source>
</evidence>